<accession>A0A8J6B9M1</accession>
<dbReference type="PANTHER" id="PTHR43567">
    <property type="entry name" value="FLAVOREDOXIN-RELATED-RELATED"/>
    <property type="match status" value="1"/>
</dbReference>
<organism evidence="6 7">
    <name type="scientific">Carpediemonas membranifera</name>
    <dbReference type="NCBI Taxonomy" id="201153"/>
    <lineage>
        <taxon>Eukaryota</taxon>
        <taxon>Metamonada</taxon>
        <taxon>Carpediemonas-like organisms</taxon>
        <taxon>Carpediemonas</taxon>
    </lineage>
</organism>
<comment type="caution">
    <text evidence="6">The sequence shown here is derived from an EMBL/GenBank/DDBJ whole genome shotgun (WGS) entry which is preliminary data.</text>
</comment>
<dbReference type="InterPro" id="IPR052174">
    <property type="entry name" value="Flavoredoxin"/>
</dbReference>
<evidence type="ECO:0000313" key="7">
    <source>
        <dbReference type="Proteomes" id="UP000717585"/>
    </source>
</evidence>
<evidence type="ECO:0000256" key="2">
    <source>
        <dbReference type="ARBA" id="ARBA00022630"/>
    </source>
</evidence>
<feature type="region of interest" description="Disordered" evidence="4">
    <location>
        <begin position="1"/>
        <end position="23"/>
    </location>
</feature>
<protein>
    <submittedName>
        <fullName evidence="6">Flavin reductase like domain</fullName>
    </submittedName>
</protein>
<dbReference type="Proteomes" id="UP000717585">
    <property type="component" value="Unassembled WGS sequence"/>
</dbReference>
<comment type="cofactor">
    <cofactor evidence="1">
        <name>FMN</name>
        <dbReference type="ChEBI" id="CHEBI:58210"/>
    </cofactor>
</comment>
<dbReference type="GO" id="GO:0010181">
    <property type="term" value="F:FMN binding"/>
    <property type="evidence" value="ECO:0007669"/>
    <property type="project" value="InterPro"/>
</dbReference>
<evidence type="ECO:0000256" key="1">
    <source>
        <dbReference type="ARBA" id="ARBA00001917"/>
    </source>
</evidence>
<evidence type="ECO:0000256" key="3">
    <source>
        <dbReference type="ARBA" id="ARBA00038054"/>
    </source>
</evidence>
<dbReference type="Pfam" id="PF01613">
    <property type="entry name" value="Flavin_Reduct"/>
    <property type="match status" value="1"/>
</dbReference>
<dbReference type="PANTHER" id="PTHR43567:SF1">
    <property type="entry name" value="FLAVOREDOXIN"/>
    <property type="match status" value="1"/>
</dbReference>
<dbReference type="InterPro" id="IPR002563">
    <property type="entry name" value="Flavin_Rdtase-like_dom"/>
</dbReference>
<keyword evidence="2" id="KW-0285">Flavoprotein</keyword>
<evidence type="ECO:0000259" key="5">
    <source>
        <dbReference type="SMART" id="SM00903"/>
    </source>
</evidence>
<dbReference type="SUPFAM" id="SSF50475">
    <property type="entry name" value="FMN-binding split barrel"/>
    <property type="match status" value="1"/>
</dbReference>
<sequence>MESYLKIQRQTRQEEPTEMSTKKTLHSGFAKSALVNTTTVVATSNEDGSPNMATIAWCMPCNASPVYIAIAVSNGHLTNENIKRSKVFSVNVGNLEQMKAVNAVGIVSGRKDPGKNIAFKTVNGANGAPIVAELPINMECKLVNHITNPTNTVFIGEVTLLSVDDDKVAGPNIDITRINPLLFTFGKVDGQGSAYAQLGPVVGVPWAQDPAEKLAERQAKE</sequence>
<evidence type="ECO:0000313" key="6">
    <source>
        <dbReference type="EMBL" id="KAG9397054.1"/>
    </source>
</evidence>
<evidence type="ECO:0000256" key="4">
    <source>
        <dbReference type="SAM" id="MobiDB-lite"/>
    </source>
</evidence>
<comment type="similarity">
    <text evidence="3">Belongs to the flavoredoxin family.</text>
</comment>
<dbReference type="OrthoDB" id="298012at2759"/>
<dbReference type="SMART" id="SM00903">
    <property type="entry name" value="Flavin_Reduct"/>
    <property type="match status" value="1"/>
</dbReference>
<dbReference type="InterPro" id="IPR012349">
    <property type="entry name" value="Split_barrel_FMN-bd"/>
</dbReference>
<feature type="domain" description="Flavin reductase like" evidence="5">
    <location>
        <begin position="32"/>
        <end position="174"/>
    </location>
</feature>
<reference evidence="6" key="1">
    <citation type="submission" date="2021-05" db="EMBL/GenBank/DDBJ databases">
        <title>A free-living protist that lacks canonical eukaryotic 1 DNA replication and segregation systems.</title>
        <authorList>
            <person name="Salas-Leiva D.E."/>
            <person name="Tromer E.C."/>
            <person name="Curtis B.A."/>
            <person name="Jerlstrom-Hultqvist J."/>
            <person name="Kolisko M."/>
            <person name="Yi Z."/>
            <person name="Salas-Leiva J.S."/>
            <person name="Gallot-Lavallee L."/>
            <person name="Kops G.J.P.L."/>
            <person name="Archibald J.M."/>
            <person name="Simpson A.G.B."/>
            <person name="Roger A.J."/>
        </authorList>
    </citation>
    <scope>NUCLEOTIDE SEQUENCE</scope>
    <source>
        <strain evidence="6">BICM</strain>
    </source>
</reference>
<proteinExistence type="inferred from homology"/>
<dbReference type="Gene3D" id="2.30.110.10">
    <property type="entry name" value="Electron Transport, Fmn-binding Protein, Chain A"/>
    <property type="match status" value="1"/>
</dbReference>
<name>A0A8J6B9M1_9EUKA</name>
<keyword evidence="7" id="KW-1185">Reference proteome</keyword>
<dbReference type="EMBL" id="JAHDYR010000004">
    <property type="protein sequence ID" value="KAG9397054.1"/>
    <property type="molecule type" value="Genomic_DNA"/>
</dbReference>
<dbReference type="AlphaFoldDB" id="A0A8J6B9M1"/>
<gene>
    <name evidence="6" type="ORF">J8273_1411</name>
</gene>